<dbReference type="InterPro" id="IPR046848">
    <property type="entry name" value="E_motif"/>
</dbReference>
<comment type="caution">
    <text evidence="3">The sequence shown here is derived from an EMBL/GenBank/DDBJ whole genome shotgun (WGS) entry which is preliminary data.</text>
</comment>
<dbReference type="InterPro" id="IPR046960">
    <property type="entry name" value="PPR_At4g14850-like_plant"/>
</dbReference>
<evidence type="ECO:0008006" key="5">
    <source>
        <dbReference type="Google" id="ProtNLM"/>
    </source>
</evidence>
<evidence type="ECO:0000256" key="2">
    <source>
        <dbReference type="PROSITE-ProRule" id="PRU00708"/>
    </source>
</evidence>
<protein>
    <recommendedName>
        <fullName evidence="5">Pentacotripeptide-repeat region of PRORP domain-containing protein</fullName>
    </recommendedName>
</protein>
<evidence type="ECO:0000313" key="4">
    <source>
        <dbReference type="Proteomes" id="UP000287651"/>
    </source>
</evidence>
<dbReference type="GO" id="GO:0009451">
    <property type="term" value="P:RNA modification"/>
    <property type="evidence" value="ECO:0007669"/>
    <property type="project" value="InterPro"/>
</dbReference>
<dbReference type="Pfam" id="PF12854">
    <property type="entry name" value="PPR_1"/>
    <property type="match status" value="1"/>
</dbReference>
<feature type="repeat" description="PPR" evidence="2">
    <location>
        <begin position="152"/>
        <end position="182"/>
    </location>
</feature>
<dbReference type="GO" id="GO:0003723">
    <property type="term" value="F:RNA binding"/>
    <property type="evidence" value="ECO:0007669"/>
    <property type="project" value="InterPro"/>
</dbReference>
<feature type="repeat" description="PPR" evidence="2">
    <location>
        <begin position="488"/>
        <end position="522"/>
    </location>
</feature>
<sequence length="684" mass="75972">MESIAPMSLPDKLFWYLRCRASIDPRAVHGLSCKLGCLCSTFFCNSLLHAYSWLSCSVPADARKLLDEIPQPNVGTWTTVISCYARAGDLRHAVSLLRELLQGSIGGCEGDKFLLPHASNLGNVIAGCARAKDLKVGLQMHCTAIKLGVENDTFVTGTLIDMYGKCGKVDESLRIFNQMSDGDAVTWTSIVTCLANSGELRLWETALGIFKDMICKGIWPVNMTFVSLVKILDEPKRLCQAKQVHGCMVKLGIKIDDLLGSALIAMYGRCGGLDEAVRLSDRVNMDVVSWTSLLVAYMQNGCNIDAVNVFRKMIEKKVAVDSFMIASVIGACSAMEELEAGEEIHCYALRHDFLSDLSLCNALMTLYGRCKQITKAEIVFQLMRDKDIISWTALLTCYGQNGCGGPAILLFREMLQDGIKPPIYCISGAIRACSLIASLYMGEQIHCRTVKTGIDDDLSVENSLITMYAKCGHIELALRFFDSMTNRNVVSWNALITGFSQHGHERAALELFDQMQKEGIQPDDYTFSGVLVSCSRLGLVEQGCQYFRVMSAEYGLKPKLEHYACMVDLFGRAGKLYEAMEFINIMPFEPDQLIWEALLASCKIHENIELVKFVAKKIMQMRPEDPSPYITLSTFYASMSMWDRKASVQAIMKDGGMHKEPGRSWIEGQDLPEDTIYTLQVGGP</sequence>
<feature type="repeat" description="PPR" evidence="2">
    <location>
        <begin position="73"/>
        <end position="107"/>
    </location>
</feature>
<dbReference type="NCBIfam" id="TIGR00756">
    <property type="entry name" value="PPR"/>
    <property type="match status" value="5"/>
</dbReference>
<dbReference type="PANTHER" id="PTHR47926:SF443">
    <property type="entry name" value="PENTATRICOPEPTIDE REPEAT-CONTAINING PROTEIN"/>
    <property type="match status" value="1"/>
</dbReference>
<proteinExistence type="predicted"/>
<dbReference type="Pfam" id="PF01535">
    <property type="entry name" value="PPR"/>
    <property type="match status" value="6"/>
</dbReference>
<gene>
    <name evidence="3" type="ORF">B296_00012983</name>
</gene>
<evidence type="ECO:0000313" key="3">
    <source>
        <dbReference type="EMBL" id="RRT78892.1"/>
    </source>
</evidence>
<dbReference type="EMBL" id="AMZH03001560">
    <property type="protein sequence ID" value="RRT78892.1"/>
    <property type="molecule type" value="Genomic_DNA"/>
</dbReference>
<feature type="repeat" description="PPR" evidence="2">
    <location>
        <begin position="457"/>
        <end position="487"/>
    </location>
</feature>
<dbReference type="PROSITE" id="PS51375">
    <property type="entry name" value="PPR"/>
    <property type="match status" value="7"/>
</dbReference>
<dbReference type="InterPro" id="IPR011990">
    <property type="entry name" value="TPR-like_helical_dom_sf"/>
</dbReference>
<dbReference type="PANTHER" id="PTHR47926">
    <property type="entry name" value="PENTATRICOPEPTIDE REPEAT-CONTAINING PROTEIN"/>
    <property type="match status" value="1"/>
</dbReference>
<feature type="repeat" description="PPR" evidence="2">
    <location>
        <begin position="183"/>
        <end position="220"/>
    </location>
</feature>
<evidence type="ECO:0000256" key="1">
    <source>
        <dbReference type="ARBA" id="ARBA00022737"/>
    </source>
</evidence>
<accession>A0A427ARM5</accession>
<dbReference type="Gene3D" id="1.25.40.10">
    <property type="entry name" value="Tetratricopeptide repeat domain"/>
    <property type="match status" value="5"/>
</dbReference>
<dbReference type="AlphaFoldDB" id="A0A427ARM5"/>
<organism evidence="3 4">
    <name type="scientific">Ensete ventricosum</name>
    <name type="common">Abyssinian banana</name>
    <name type="synonym">Musa ensete</name>
    <dbReference type="NCBI Taxonomy" id="4639"/>
    <lineage>
        <taxon>Eukaryota</taxon>
        <taxon>Viridiplantae</taxon>
        <taxon>Streptophyta</taxon>
        <taxon>Embryophyta</taxon>
        <taxon>Tracheophyta</taxon>
        <taxon>Spermatophyta</taxon>
        <taxon>Magnoliopsida</taxon>
        <taxon>Liliopsida</taxon>
        <taxon>Zingiberales</taxon>
        <taxon>Musaceae</taxon>
        <taxon>Ensete</taxon>
    </lineage>
</organism>
<feature type="repeat" description="PPR" evidence="2">
    <location>
        <begin position="286"/>
        <end position="320"/>
    </location>
</feature>
<dbReference type="Proteomes" id="UP000287651">
    <property type="component" value="Unassembled WGS sequence"/>
</dbReference>
<dbReference type="Pfam" id="PF20431">
    <property type="entry name" value="E_motif"/>
    <property type="match status" value="1"/>
</dbReference>
<name>A0A427ARM5_ENSVE</name>
<dbReference type="Pfam" id="PF13041">
    <property type="entry name" value="PPR_2"/>
    <property type="match status" value="1"/>
</dbReference>
<reference evidence="3 4" key="1">
    <citation type="journal article" date="2014" name="Agronomy (Basel)">
        <title>A Draft Genome Sequence for Ensete ventricosum, the Drought-Tolerant Tree Against Hunger.</title>
        <authorList>
            <person name="Harrison J."/>
            <person name="Moore K.A."/>
            <person name="Paszkiewicz K."/>
            <person name="Jones T."/>
            <person name="Grant M."/>
            <person name="Ambacheew D."/>
            <person name="Muzemil S."/>
            <person name="Studholme D.J."/>
        </authorList>
    </citation>
    <scope>NUCLEOTIDE SEQUENCE [LARGE SCALE GENOMIC DNA]</scope>
</reference>
<dbReference type="InterPro" id="IPR002885">
    <property type="entry name" value="PPR_rpt"/>
</dbReference>
<dbReference type="FunFam" id="1.25.40.10:FF:001093">
    <property type="entry name" value="Pentatricopeptide repeat-containing protein At2g34400"/>
    <property type="match status" value="1"/>
</dbReference>
<feature type="repeat" description="PPR" evidence="2">
    <location>
        <begin position="387"/>
        <end position="421"/>
    </location>
</feature>
<keyword evidence="1" id="KW-0677">Repeat</keyword>